<reference evidence="2" key="1">
    <citation type="submission" date="2020-02" db="EMBL/GenBank/DDBJ databases">
        <authorList>
            <person name="Scholz U."/>
            <person name="Mascher M."/>
            <person name="Fiebig A."/>
        </authorList>
    </citation>
    <scope>NUCLEOTIDE SEQUENCE</scope>
</reference>
<protein>
    <submittedName>
        <fullName evidence="2">Uncharacterized protein</fullName>
    </submittedName>
</protein>
<dbReference type="Proteomes" id="UP000663760">
    <property type="component" value="Chromosome 1"/>
</dbReference>
<accession>A0A7I8JXD7</accession>
<name>A0A7I8JXD7_SPIIN</name>
<feature type="compositionally biased region" description="Gly residues" evidence="1">
    <location>
        <begin position="1"/>
        <end position="11"/>
    </location>
</feature>
<evidence type="ECO:0000313" key="3">
    <source>
        <dbReference type="Proteomes" id="UP000663760"/>
    </source>
</evidence>
<sequence length="78" mass="8655">MIGGRGRGGGTAPWCFVGRDRPPETEKVVDQRRQDRGESHNDIATTSARPVLGLPFFLAVLQNWVQSRSAQRYPSSTK</sequence>
<feature type="region of interest" description="Disordered" evidence="1">
    <location>
        <begin position="1"/>
        <end position="44"/>
    </location>
</feature>
<dbReference type="EMBL" id="LR746264">
    <property type="protein sequence ID" value="CAA7387824.1"/>
    <property type="molecule type" value="Genomic_DNA"/>
</dbReference>
<evidence type="ECO:0000313" key="2">
    <source>
        <dbReference type="EMBL" id="CAA7387824.1"/>
    </source>
</evidence>
<evidence type="ECO:0000256" key="1">
    <source>
        <dbReference type="SAM" id="MobiDB-lite"/>
    </source>
</evidence>
<keyword evidence="3" id="KW-1185">Reference proteome</keyword>
<feature type="compositionally biased region" description="Basic and acidic residues" evidence="1">
    <location>
        <begin position="18"/>
        <end position="41"/>
    </location>
</feature>
<proteinExistence type="predicted"/>
<dbReference type="AlphaFoldDB" id="A0A7I8JXD7"/>
<organism evidence="2 3">
    <name type="scientific">Spirodela intermedia</name>
    <name type="common">Intermediate duckweed</name>
    <dbReference type="NCBI Taxonomy" id="51605"/>
    <lineage>
        <taxon>Eukaryota</taxon>
        <taxon>Viridiplantae</taxon>
        <taxon>Streptophyta</taxon>
        <taxon>Embryophyta</taxon>
        <taxon>Tracheophyta</taxon>
        <taxon>Spermatophyta</taxon>
        <taxon>Magnoliopsida</taxon>
        <taxon>Liliopsida</taxon>
        <taxon>Araceae</taxon>
        <taxon>Lemnoideae</taxon>
        <taxon>Spirodela</taxon>
    </lineage>
</organism>
<gene>
    <name evidence="2" type="ORF">SI8410_01000184</name>
</gene>